<name>A0A1T5DN92_9SPHI</name>
<dbReference type="SUPFAM" id="SSF53901">
    <property type="entry name" value="Thiolase-like"/>
    <property type="match status" value="1"/>
</dbReference>
<reference evidence="6" key="1">
    <citation type="submission" date="2017-02" db="EMBL/GenBank/DDBJ databases">
        <authorList>
            <person name="Varghese N."/>
            <person name="Submissions S."/>
        </authorList>
    </citation>
    <scope>NUCLEOTIDE SEQUENCE [LARGE SCALE GENOMIC DNA]</scope>
    <source>
        <strain evidence="6">DSM 22385</strain>
    </source>
</reference>
<dbReference type="GO" id="GO:0004315">
    <property type="term" value="F:3-oxoacyl-[acyl-carrier-protein] synthase activity"/>
    <property type="evidence" value="ECO:0007669"/>
    <property type="project" value="InterPro"/>
</dbReference>
<dbReference type="OrthoDB" id="5171393at2"/>
<dbReference type="GO" id="GO:0044550">
    <property type="term" value="P:secondary metabolite biosynthetic process"/>
    <property type="evidence" value="ECO:0007669"/>
    <property type="project" value="TreeGrafter"/>
</dbReference>
<evidence type="ECO:0000256" key="1">
    <source>
        <dbReference type="ARBA" id="ARBA00022679"/>
    </source>
</evidence>
<dbReference type="Proteomes" id="UP000189981">
    <property type="component" value="Unassembled WGS sequence"/>
</dbReference>
<evidence type="ECO:0000259" key="4">
    <source>
        <dbReference type="Pfam" id="PF08545"/>
    </source>
</evidence>
<evidence type="ECO:0000259" key="3">
    <source>
        <dbReference type="Pfam" id="PF08541"/>
    </source>
</evidence>
<feature type="domain" description="Beta-ketoacyl-[acyl-carrier-protein] synthase III C-terminal" evidence="3">
    <location>
        <begin position="258"/>
        <end position="357"/>
    </location>
</feature>
<dbReference type="STRING" id="572036.SAMN05661099_2462"/>
<dbReference type="EMBL" id="FUYR01000002">
    <property type="protein sequence ID" value="SKB73144.1"/>
    <property type="molecule type" value="Genomic_DNA"/>
</dbReference>
<keyword evidence="2" id="KW-0012">Acyltransferase</keyword>
<keyword evidence="6" id="KW-1185">Reference proteome</keyword>
<dbReference type="CDD" id="cd00830">
    <property type="entry name" value="KAS_III"/>
    <property type="match status" value="1"/>
</dbReference>
<dbReference type="Pfam" id="PF08541">
    <property type="entry name" value="ACP_syn_III_C"/>
    <property type="match status" value="1"/>
</dbReference>
<dbReference type="GO" id="GO:0006633">
    <property type="term" value="P:fatty acid biosynthetic process"/>
    <property type="evidence" value="ECO:0007669"/>
    <property type="project" value="InterPro"/>
</dbReference>
<dbReference type="PANTHER" id="PTHR34069">
    <property type="entry name" value="3-OXOACYL-[ACYL-CARRIER-PROTEIN] SYNTHASE 3"/>
    <property type="match status" value="1"/>
</dbReference>
<gene>
    <name evidence="5" type="ORF">SAMN05661099_2462</name>
</gene>
<accession>A0A1T5DN92</accession>
<dbReference type="RefSeq" id="WP_079702967.1">
    <property type="nucleotide sequence ID" value="NZ_FUYR01000002.1"/>
</dbReference>
<proteinExistence type="predicted"/>
<evidence type="ECO:0000313" key="6">
    <source>
        <dbReference type="Proteomes" id="UP000189981"/>
    </source>
</evidence>
<dbReference type="Pfam" id="PF08545">
    <property type="entry name" value="ACP_syn_III"/>
    <property type="match status" value="1"/>
</dbReference>
<dbReference type="Gene3D" id="3.40.47.10">
    <property type="match status" value="2"/>
</dbReference>
<sequence>MSSNIKSVIVGTGNYTPSNIVSNSHFLEHNFYEKNGEAILRENSEIISKFQDITEIEERRYADPDHRASDLGYLAALDALESSKIDPETLDYVIVAHNFGDIAPGSTRPDVIPTLGSRIKHKLGIKNPDCVAYDLPFGCPGWLQGMIQADYFIRSGDAKRILVIGTETLSRVTDPHDRDSMIFADGAGATILEAQETNGSGILSHKTQTHTFEEAYYLYSDKSSNPDFISDEQYIKMDGRKIYEYALKNVPLVIQQALQKSGTDINEVKKVLVHQANGKMDEAILKRLFKLYGVREAPHDVMPMTISTFGNSSVATIPTLLDLIMKNQMKAHTFNTGDRIALASVGAGMNINAMVYQF</sequence>
<organism evidence="5 6">
    <name type="scientific">Daejeonella lutea</name>
    <dbReference type="NCBI Taxonomy" id="572036"/>
    <lineage>
        <taxon>Bacteria</taxon>
        <taxon>Pseudomonadati</taxon>
        <taxon>Bacteroidota</taxon>
        <taxon>Sphingobacteriia</taxon>
        <taxon>Sphingobacteriales</taxon>
        <taxon>Sphingobacteriaceae</taxon>
        <taxon>Daejeonella</taxon>
    </lineage>
</organism>
<dbReference type="PANTHER" id="PTHR34069:SF3">
    <property type="entry name" value="ACYL-COA:ACYL-COA ALKYLTRANSFERASE"/>
    <property type="match status" value="1"/>
</dbReference>
<dbReference type="InterPro" id="IPR013747">
    <property type="entry name" value="ACP_syn_III_C"/>
</dbReference>
<protein>
    <submittedName>
        <fullName evidence="5">3-oxoacyl-[acyl-carrier-protein] synthase-3</fullName>
    </submittedName>
</protein>
<feature type="domain" description="Beta-ketoacyl-[acyl-carrier-protein] synthase III N-terminal" evidence="4">
    <location>
        <begin position="133"/>
        <end position="209"/>
    </location>
</feature>
<dbReference type="AlphaFoldDB" id="A0A1T5DN92"/>
<evidence type="ECO:0000313" key="5">
    <source>
        <dbReference type="EMBL" id="SKB73144.1"/>
    </source>
</evidence>
<dbReference type="InterPro" id="IPR016039">
    <property type="entry name" value="Thiolase-like"/>
</dbReference>
<keyword evidence="1" id="KW-0808">Transferase</keyword>
<evidence type="ECO:0000256" key="2">
    <source>
        <dbReference type="ARBA" id="ARBA00023315"/>
    </source>
</evidence>
<dbReference type="InterPro" id="IPR013751">
    <property type="entry name" value="ACP_syn_III_N"/>
</dbReference>